<dbReference type="OrthoDB" id="6372001at2"/>
<gene>
    <name evidence="2" type="ORF">E4T21_00590</name>
</gene>
<dbReference type="AlphaFoldDB" id="A0A5C1NES2"/>
<feature type="region of interest" description="Disordered" evidence="1">
    <location>
        <begin position="104"/>
        <end position="123"/>
    </location>
</feature>
<dbReference type="EMBL" id="CP038437">
    <property type="protein sequence ID" value="QEM80219.1"/>
    <property type="molecule type" value="Genomic_DNA"/>
</dbReference>
<dbReference type="RefSeq" id="WP_149282577.1">
    <property type="nucleotide sequence ID" value="NZ_CP038437.2"/>
</dbReference>
<accession>A0A5C1NES2</accession>
<evidence type="ECO:0000313" key="3">
    <source>
        <dbReference type="Proteomes" id="UP000324285"/>
    </source>
</evidence>
<protein>
    <submittedName>
        <fullName evidence="2">Uncharacterized protein</fullName>
    </submittedName>
</protein>
<evidence type="ECO:0000313" key="2">
    <source>
        <dbReference type="EMBL" id="QEM80219.1"/>
    </source>
</evidence>
<proteinExistence type="predicted"/>
<dbReference type="Proteomes" id="UP000324285">
    <property type="component" value="Chromosome"/>
</dbReference>
<sequence length="123" mass="13363">MIRLQLVIGAGLLSASVAAGWYSRGWLEDSQRLTAMQAVDAAIEAAMVRESDIARRVEDRLAQLQASERVIDRGIIREVEKPVYRRVCLEPNAIRLLNHAAAGTVPDSADSADSLPFSTATSD</sequence>
<evidence type="ECO:0000256" key="1">
    <source>
        <dbReference type="SAM" id="MobiDB-lite"/>
    </source>
</evidence>
<keyword evidence="3" id="KW-1185">Reference proteome</keyword>
<dbReference type="KEGG" id="hbh:E4T21_00590"/>
<reference evidence="2" key="1">
    <citation type="submission" date="2021-02" db="EMBL/GenBank/DDBJ databases">
        <title>Strain Y2R2, a novel species of the genus Halomonas.</title>
        <authorList>
            <person name="Huang H."/>
        </authorList>
    </citation>
    <scope>NUCLEOTIDE SEQUENCE</scope>
    <source>
        <strain evidence="2">Y2R2</strain>
    </source>
</reference>
<name>A0A5C1NES2_9GAMM</name>
<organism evidence="2 3">
    <name type="scientific">Halomonas binhaiensis</name>
    <dbReference type="NCBI Taxonomy" id="2562282"/>
    <lineage>
        <taxon>Bacteria</taxon>
        <taxon>Pseudomonadati</taxon>
        <taxon>Pseudomonadota</taxon>
        <taxon>Gammaproteobacteria</taxon>
        <taxon>Oceanospirillales</taxon>
        <taxon>Halomonadaceae</taxon>
        <taxon>Halomonas</taxon>
    </lineage>
</organism>